<reference evidence="2 3" key="1">
    <citation type="journal article" date="2013" name="Genome Announc.">
        <title>Draft genome sequence of MKD8, a conjugal recipient Mycobacterium smegmatis strain.</title>
        <authorList>
            <person name="Gray T.A."/>
            <person name="Palumbo M.J."/>
            <person name="Derbyshire K.M."/>
        </authorList>
    </citation>
    <scope>NUCLEOTIDE SEQUENCE [LARGE SCALE GENOMIC DNA]</scope>
    <source>
        <strain evidence="2 3">MKD8</strain>
    </source>
</reference>
<evidence type="ECO:0000313" key="3">
    <source>
        <dbReference type="Proteomes" id="UP000011200"/>
    </source>
</evidence>
<dbReference type="Proteomes" id="UP000011200">
    <property type="component" value="Chromosome"/>
</dbReference>
<evidence type="ECO:0000256" key="1">
    <source>
        <dbReference type="SAM" id="MobiDB-lite"/>
    </source>
</evidence>
<proteinExistence type="predicted"/>
<accession>A0A2U9PLZ7</accession>
<feature type="region of interest" description="Disordered" evidence="1">
    <location>
        <begin position="45"/>
        <end position="94"/>
    </location>
</feature>
<dbReference type="EMBL" id="CP027541">
    <property type="protein sequence ID" value="AWT52764.1"/>
    <property type="molecule type" value="Genomic_DNA"/>
</dbReference>
<feature type="compositionally biased region" description="Basic and acidic residues" evidence="1">
    <location>
        <begin position="78"/>
        <end position="94"/>
    </location>
</feature>
<reference evidence="3" key="2">
    <citation type="submission" date="2018-03" db="EMBL/GenBank/DDBJ databases">
        <authorList>
            <person name="Derbyshire K."/>
            <person name="Gray T.A."/>
            <person name="Champion M."/>
        </authorList>
    </citation>
    <scope>NUCLEOTIDE SEQUENCE [LARGE SCALE GENOMIC DNA]</scope>
    <source>
        <strain evidence="3">MKD8</strain>
    </source>
</reference>
<sequence length="94" mass="10265">MRPGVPGHCTLKHSKSLIENFSGIRPAMEHQDVPDEVPVADAVERDQPAVRPLIGESDENSVSDPDGPPLEAGDGDWQEQRETVDLDPDDPRNS</sequence>
<organism evidence="2 3">
    <name type="scientific">Mycolicibacterium smegmatis (strain MKD8)</name>
    <name type="common">Mycobacterium smegmatis</name>
    <dbReference type="NCBI Taxonomy" id="1214915"/>
    <lineage>
        <taxon>Bacteria</taxon>
        <taxon>Bacillati</taxon>
        <taxon>Actinomycetota</taxon>
        <taxon>Actinomycetes</taxon>
        <taxon>Mycobacteriales</taxon>
        <taxon>Mycobacteriaceae</taxon>
        <taxon>Mycolicibacterium</taxon>
    </lineage>
</organism>
<protein>
    <submittedName>
        <fullName evidence="2">Uncharacterized protein</fullName>
    </submittedName>
</protein>
<name>A0A2U9PLZ7_MYCSE</name>
<dbReference type="AlphaFoldDB" id="A0A2U9PLZ7"/>
<gene>
    <name evidence="2" type="ORF">D806_017800</name>
</gene>
<evidence type="ECO:0000313" key="2">
    <source>
        <dbReference type="EMBL" id="AWT52764.1"/>
    </source>
</evidence>